<dbReference type="Pfam" id="PF01740">
    <property type="entry name" value="STAS"/>
    <property type="match status" value="2"/>
</dbReference>
<evidence type="ECO:0000256" key="9">
    <source>
        <dbReference type="ARBA" id="ARBA00023157"/>
    </source>
</evidence>
<feature type="transmembrane region" description="Helical" evidence="12">
    <location>
        <begin position="244"/>
        <end position="260"/>
    </location>
</feature>
<feature type="domain" description="Chitin-binding type-1" evidence="14">
    <location>
        <begin position="1245"/>
        <end position="1288"/>
    </location>
</feature>
<evidence type="ECO:0000313" key="16">
    <source>
        <dbReference type="Proteomes" id="UP000824890"/>
    </source>
</evidence>
<feature type="disulfide bond" evidence="10">
    <location>
        <begin position="1384"/>
        <end position="1388"/>
    </location>
</feature>
<gene>
    <name evidence="15" type="ORF">HID58_011253</name>
</gene>
<feature type="domain" description="Chitin-binding type-1" evidence="14">
    <location>
        <begin position="1347"/>
        <end position="1390"/>
    </location>
</feature>
<dbReference type="CDD" id="cd07042">
    <property type="entry name" value="STAS_SulP_like_sulfate_transporter"/>
    <property type="match status" value="2"/>
</dbReference>
<feature type="transmembrane region" description="Helical" evidence="12">
    <location>
        <begin position="162"/>
        <end position="184"/>
    </location>
</feature>
<feature type="disulfide bond" evidence="10">
    <location>
        <begin position="1264"/>
        <end position="1278"/>
    </location>
</feature>
<dbReference type="InterPro" id="IPR001902">
    <property type="entry name" value="SLC26A/SulP_fam"/>
</dbReference>
<feature type="domain" description="STAS" evidence="13">
    <location>
        <begin position="1007"/>
        <end position="1131"/>
    </location>
</feature>
<keyword evidence="6 12" id="KW-1133">Transmembrane helix</keyword>
<evidence type="ECO:0000313" key="15">
    <source>
        <dbReference type="EMBL" id="KAH0934136.1"/>
    </source>
</evidence>
<feature type="disulfide bond" evidence="10">
    <location>
        <begin position="1310"/>
        <end position="1322"/>
    </location>
</feature>
<dbReference type="Gene3D" id="3.30.20.10">
    <property type="entry name" value="Endochitinase, domain 2"/>
    <property type="match status" value="1"/>
</dbReference>
<dbReference type="PROSITE" id="PS00026">
    <property type="entry name" value="CHIT_BIND_I_1"/>
    <property type="match status" value="4"/>
</dbReference>
<feature type="transmembrane region" description="Helical" evidence="12">
    <location>
        <begin position="272"/>
        <end position="292"/>
    </location>
</feature>
<feature type="region of interest" description="Disordered" evidence="11">
    <location>
        <begin position="734"/>
        <end position="760"/>
    </location>
</feature>
<evidence type="ECO:0000259" key="14">
    <source>
        <dbReference type="PROSITE" id="PS50941"/>
    </source>
</evidence>
<feature type="region of interest" description="Disordered" evidence="11">
    <location>
        <begin position="1391"/>
        <end position="1424"/>
    </location>
</feature>
<dbReference type="SMART" id="SM00270">
    <property type="entry name" value="ChtBD1"/>
    <property type="match status" value="5"/>
</dbReference>
<feature type="disulfide bond" evidence="10">
    <location>
        <begin position="1208"/>
        <end position="1220"/>
    </location>
</feature>
<sequence length="1637" mass="178445">MSFTVSDITTTASSSSSSPAIPVKVIPLRHPDSTSSDDGPRRPSIPLHELFSGWTAKIKSMTFFDWLDTLFPCFIWIRSYRWHQYFKLDLMAGITVGIMLVPQSMSYAKLAGLQPIYDSSFVPVFVYAVFGSSRQLAVGPVALVSLLVSNALGGIVDPSEELYTELAILLALLVGIFECVMGFLRLGWLIRFISHSVISGFTTASAIVIGLSQLKYFLGYNVSRSSKIVPLVESVIAGADQFKWPPFLLGSTILVILLVMKHVGKANKELQFIRAAGPLTGLAFGTTIAKVFRSPSISLVGDIPQGLPKFSLPKSFDHAKLLLPTAALITGVAILESVGIAKALAAKNRYELDSNSELFGLGVANIFGSLFSAYPTTGSFSRSAVNSESEAKTGLSGLVTGIIIGCSLLFLTPVFKYIPQCALAAIVISAVSGLVDYEGAIFLWRVDKRDFTLWTITSTTTLFFGIEIGVLVGVGFSLAFVIHESANPHIAVLGRLPGTTVYRNMKQYPEAYTYNGIVIVRVDAPIYFANISYIKDRLREYEVAFDKHTNKGPEVERIYFLILEMSPVTYIDSSAVEALKELYEEYKTRDIQLAISNPNKEVLLTLARSGIVELIGKEWYFVRVHDAVQVCLHYVESRNQTPTNVEQSSSSSLWRRCNAKNSSHTEVEPDSKLMKTYLLLLLIFSLLLSYSSGQQCGRQAQGALCPNGLCCSEYGWCGTTEAYCGRGCQSQCTPTPPTPTPTPPSPTPPRPTPPGPSGDLSGIISRDQFYKMLKHMNDNACPARGFFTYDAFITAAKFFPSFGNTGDLATRKKEIAAFFGQTSHETTGGWTDAPDGANTWGYCFKDEIGKSNPYCDSNNLEWPCAPGQFYYGRGPMMLSWNYNYGQCGRDLGLDLLRRPAIASSDPVIAFETAIWFWMTPQAPKPSCHDVITDQWQPSAADISAGRLPGYGVITNIINGGLECAGRNVAQVEDRISFYTRYCGMFGVDPGTVLGRLPGTTVYRNMKQFPEAYTYNGIVIVRVDAPIYFANISYIKDRLREYEVAFDKHTNKGPEVERIYFLILEMSPVTYIDSSAVEALKELYQEYKTRDIQLAISNPNKEVLLTLARSGIVELIGKEWYFVRVHDAVQVCLHYVESKNQTPTNVEESSSSSLWRRCNAKNSSHTEVEPDTQRNMKTYLLLLLIFSLLLSFSSGEQCGSQSIPEGALCPNGLCCSEAGWCGTTEAYCGHGCQSQCNPGPYPPPPTPQCGRQSIPAGALCPNGLCCSEAGWCGTTEAYCGHGCQSQCNPGPYPPPPTPQCGRQSIPAGALCPNGLCCSEAGWCGTTEAYCGHGCQSQCNPGPYPPPSTPQCGRQSIPAGALCPNGLCCSEAGWCGTTEAYCGHGCQSQCTPTPTPPAPTPTPPTPTPPSPTPPGPTPPGPSGDLSGIISRDQFYKMLKHMNDNDCHAVGFFTYDAFITAAKSFPSFGNTGDLAMRKKEIAAFFGQTSHETTGKFYYGRGPMMLSWNYNYGPCGRDLGLELLKNPDVASSDPVIAFKTAIWFWMTPQAPKPSCHDVITDKWEPSAADISAGRLPGYGVITNIINGGLECAGRDVAKVQDRISFYTRYCGMFGVDPGSNIDCDNQRPFNEGSNVFLDAAI</sequence>
<evidence type="ECO:0000256" key="2">
    <source>
        <dbReference type="ARBA" id="ARBA00009373"/>
    </source>
</evidence>
<feature type="disulfide bond" evidence="10">
    <location>
        <begin position="1282"/>
        <end position="1286"/>
    </location>
</feature>
<dbReference type="InterPro" id="IPR036513">
    <property type="entry name" value="STAS_dom_sf"/>
</dbReference>
<dbReference type="Pfam" id="PF00182">
    <property type="entry name" value="Glyco_hydro_19"/>
    <property type="match status" value="2"/>
</dbReference>
<feature type="domain" description="Chitin-binding type-1" evidence="14">
    <location>
        <begin position="1194"/>
        <end position="1237"/>
    </location>
</feature>
<feature type="transmembrane region" description="Helical" evidence="12">
    <location>
        <begin position="394"/>
        <end position="415"/>
    </location>
</feature>
<protein>
    <recommendedName>
        <fullName evidence="17">Chitinase</fullName>
    </recommendedName>
</protein>
<feature type="transmembrane region" description="Helical" evidence="12">
    <location>
        <begin position="196"/>
        <end position="218"/>
    </location>
</feature>
<feature type="transmembrane region" description="Helical" evidence="12">
    <location>
        <begin position="321"/>
        <end position="345"/>
    </location>
</feature>
<dbReference type="EMBL" id="JAGKQM010000003">
    <property type="protein sequence ID" value="KAH0934136.1"/>
    <property type="molecule type" value="Genomic_DNA"/>
</dbReference>
<feature type="transmembrane region" description="Helical" evidence="12">
    <location>
        <begin position="462"/>
        <end position="482"/>
    </location>
</feature>
<feature type="disulfide bond" evidence="10">
    <location>
        <begin position="696"/>
        <end position="711"/>
    </location>
</feature>
<dbReference type="Gene3D" id="3.30.60.10">
    <property type="entry name" value="Endochitinase-like"/>
    <property type="match status" value="5"/>
</dbReference>
<feature type="disulfide bond" evidence="10">
    <location>
        <begin position="1361"/>
        <end position="1373"/>
    </location>
</feature>
<dbReference type="Pfam" id="PF00187">
    <property type="entry name" value="Chitin_bind_1"/>
    <property type="match status" value="5"/>
</dbReference>
<keyword evidence="5" id="KW-0769">Symport</keyword>
<evidence type="ECO:0000256" key="10">
    <source>
        <dbReference type="PROSITE-ProRule" id="PRU00261"/>
    </source>
</evidence>
<dbReference type="PROSITE" id="PS50801">
    <property type="entry name" value="STAS"/>
    <property type="match status" value="2"/>
</dbReference>
<evidence type="ECO:0000256" key="3">
    <source>
        <dbReference type="ARBA" id="ARBA00022669"/>
    </source>
</evidence>
<dbReference type="Gene3D" id="1.10.530.10">
    <property type="match status" value="2"/>
</dbReference>
<feature type="disulfide bond" evidence="10">
    <location>
        <begin position="1315"/>
        <end position="1329"/>
    </location>
</feature>
<dbReference type="Gene3D" id="3.30.750.24">
    <property type="entry name" value="STAS domain"/>
    <property type="match status" value="2"/>
</dbReference>
<dbReference type="InterPro" id="IPR023346">
    <property type="entry name" value="Lysozyme-like_dom_sf"/>
</dbReference>
<feature type="disulfide bond" evidence="10">
    <location>
        <begin position="710"/>
        <end position="724"/>
    </location>
</feature>
<feature type="transmembrane region" description="Helical" evidence="12">
    <location>
        <begin position="111"/>
        <end position="130"/>
    </location>
</feature>
<feature type="transmembrane region" description="Helical" evidence="12">
    <location>
        <begin position="85"/>
        <end position="105"/>
    </location>
</feature>
<keyword evidence="5" id="KW-0813">Transport</keyword>
<comment type="caution">
    <text evidence="10">Lacks conserved residue(s) required for the propagation of feature annotation.</text>
</comment>
<keyword evidence="9 10" id="KW-1015">Disulfide bond</keyword>
<comment type="caution">
    <text evidence="15">The sequence shown here is derived from an EMBL/GenBank/DDBJ whole genome shotgun (WGS) entry which is preliminary data.</text>
</comment>
<dbReference type="PROSITE" id="PS50941">
    <property type="entry name" value="CHIT_BIND_I_2"/>
    <property type="match status" value="5"/>
</dbReference>
<evidence type="ECO:0000256" key="7">
    <source>
        <dbReference type="ARBA" id="ARBA00023032"/>
    </source>
</evidence>
<feature type="disulfide bond" evidence="10">
    <location>
        <begin position="705"/>
        <end position="717"/>
    </location>
</feature>
<proteinExistence type="inferred from homology"/>
<dbReference type="NCBIfam" id="TIGR00815">
    <property type="entry name" value="sulP"/>
    <property type="match status" value="1"/>
</dbReference>
<feature type="transmembrane region" description="Helical" evidence="12">
    <location>
        <begin position="137"/>
        <end position="156"/>
    </location>
</feature>
<dbReference type="InterPro" id="IPR036861">
    <property type="entry name" value="Endochitinase-like_sf"/>
</dbReference>
<comment type="subcellular location">
    <subcellularLocation>
        <location evidence="1">Membrane</location>
        <topology evidence="1">Multi-pass membrane protein</topology>
    </subcellularLocation>
</comment>
<keyword evidence="3 10" id="KW-0147">Chitin-binding</keyword>
<feature type="disulfide bond" evidence="10">
    <location>
        <begin position="1366"/>
        <end position="1380"/>
    </location>
</feature>
<dbReference type="SUPFAM" id="SSF53955">
    <property type="entry name" value="Lysozyme-like"/>
    <property type="match status" value="2"/>
</dbReference>
<evidence type="ECO:0000256" key="5">
    <source>
        <dbReference type="ARBA" id="ARBA00022847"/>
    </source>
</evidence>
<dbReference type="InterPro" id="IPR018371">
    <property type="entry name" value="Chitin-binding_1_CS"/>
</dbReference>
<evidence type="ECO:0000256" key="4">
    <source>
        <dbReference type="ARBA" id="ARBA00022692"/>
    </source>
</evidence>
<evidence type="ECO:0008006" key="17">
    <source>
        <dbReference type="Google" id="ProtNLM"/>
    </source>
</evidence>
<evidence type="ECO:0000259" key="13">
    <source>
        <dbReference type="PROSITE" id="PS50801"/>
    </source>
</evidence>
<feature type="compositionally biased region" description="Pro residues" evidence="11">
    <location>
        <begin position="734"/>
        <end position="756"/>
    </location>
</feature>
<comment type="similarity">
    <text evidence="2">Belongs to the glycosyl hydrolase 19 family. Chitinase class I subfamily.</text>
</comment>
<dbReference type="Pfam" id="PF00916">
    <property type="entry name" value="Sulfate_transp"/>
    <property type="match status" value="1"/>
</dbReference>
<feature type="disulfide bond" evidence="10">
    <location>
        <begin position="1259"/>
        <end position="1271"/>
    </location>
</feature>
<feature type="domain" description="STAS" evidence="13">
    <location>
        <begin position="507"/>
        <end position="631"/>
    </location>
</feature>
<organism evidence="15 16">
    <name type="scientific">Brassica napus</name>
    <name type="common">Rape</name>
    <dbReference type="NCBI Taxonomy" id="3708"/>
    <lineage>
        <taxon>Eukaryota</taxon>
        <taxon>Viridiplantae</taxon>
        <taxon>Streptophyta</taxon>
        <taxon>Embryophyta</taxon>
        <taxon>Tracheophyta</taxon>
        <taxon>Spermatophyta</taxon>
        <taxon>Magnoliopsida</taxon>
        <taxon>eudicotyledons</taxon>
        <taxon>Gunneridae</taxon>
        <taxon>Pentapetalae</taxon>
        <taxon>rosids</taxon>
        <taxon>malvids</taxon>
        <taxon>Brassicales</taxon>
        <taxon>Brassicaceae</taxon>
        <taxon>Brassiceae</taxon>
        <taxon>Brassica</taxon>
    </lineage>
</organism>
<reference evidence="15 16" key="1">
    <citation type="submission" date="2021-05" db="EMBL/GenBank/DDBJ databases">
        <title>Genome Assembly of Synthetic Allotetraploid Brassica napus Reveals Homoeologous Exchanges between Subgenomes.</title>
        <authorList>
            <person name="Davis J.T."/>
        </authorList>
    </citation>
    <scope>NUCLEOTIDE SEQUENCE [LARGE SCALE GENOMIC DNA]</scope>
    <source>
        <strain evidence="16">cv. Da-Ae</strain>
        <tissue evidence="15">Seedling</tissue>
    </source>
</reference>
<feature type="disulfide bond" evidence="10">
    <location>
        <begin position="728"/>
        <end position="732"/>
    </location>
</feature>
<dbReference type="InterPro" id="IPR011547">
    <property type="entry name" value="SLC26A/SulP_dom"/>
</dbReference>
<feature type="domain" description="Chitin-binding type-1" evidence="14">
    <location>
        <begin position="1296"/>
        <end position="1339"/>
    </location>
</feature>
<dbReference type="InterPro" id="IPR000726">
    <property type="entry name" value="Glyco_hydro_19_cat"/>
</dbReference>
<feature type="disulfide bond" evidence="10">
    <location>
        <begin position="1333"/>
        <end position="1337"/>
    </location>
</feature>
<name>A0ABQ8DXR7_BRANA</name>
<dbReference type="Proteomes" id="UP000824890">
    <property type="component" value="Unassembled WGS sequence"/>
</dbReference>
<dbReference type="PANTHER" id="PTHR11814">
    <property type="entry name" value="SULFATE TRANSPORTER"/>
    <property type="match status" value="1"/>
</dbReference>
<feature type="disulfide bond" evidence="10">
    <location>
        <begin position="1231"/>
        <end position="1235"/>
    </location>
</feature>
<feature type="transmembrane region" description="Helical" evidence="12">
    <location>
        <begin position="357"/>
        <end position="374"/>
    </location>
</feature>
<feature type="transmembrane region" description="Helical" evidence="12">
    <location>
        <begin position="422"/>
        <end position="442"/>
    </location>
</feature>
<feature type="disulfide bond" evidence="10">
    <location>
        <begin position="1213"/>
        <end position="1227"/>
    </location>
</feature>
<dbReference type="PRINTS" id="PR00451">
    <property type="entry name" value="CHITINBINDNG"/>
</dbReference>
<evidence type="ECO:0000256" key="8">
    <source>
        <dbReference type="ARBA" id="ARBA00023136"/>
    </source>
</evidence>
<keyword evidence="4 12" id="KW-0812">Transmembrane</keyword>
<dbReference type="SUPFAM" id="SSF52091">
    <property type="entry name" value="SpoIIaa-like"/>
    <property type="match status" value="2"/>
</dbReference>
<accession>A0ABQ8DXR7</accession>
<keyword evidence="8 12" id="KW-0472">Membrane</keyword>
<feature type="domain" description="Chitin-binding type-1" evidence="14">
    <location>
        <begin position="693"/>
        <end position="734"/>
    </location>
</feature>
<dbReference type="InterPro" id="IPR002645">
    <property type="entry name" value="STAS_dom"/>
</dbReference>
<dbReference type="PROSITE" id="PS00774">
    <property type="entry name" value="CHITINASE_19_2"/>
    <property type="match status" value="2"/>
</dbReference>
<evidence type="ECO:0000256" key="1">
    <source>
        <dbReference type="ARBA" id="ARBA00004141"/>
    </source>
</evidence>
<evidence type="ECO:0000256" key="6">
    <source>
        <dbReference type="ARBA" id="ARBA00022989"/>
    </source>
</evidence>
<evidence type="ECO:0000256" key="11">
    <source>
        <dbReference type="SAM" id="MobiDB-lite"/>
    </source>
</evidence>
<dbReference type="SUPFAM" id="SSF57016">
    <property type="entry name" value="Plant lectins/antimicrobial peptides"/>
    <property type="match status" value="5"/>
</dbReference>
<keyword evidence="16" id="KW-1185">Reference proteome</keyword>
<keyword evidence="7" id="KW-0764">Sulfate transport</keyword>
<dbReference type="CDD" id="cd06921">
    <property type="entry name" value="ChtBD1_GH19_hevein"/>
    <property type="match status" value="5"/>
</dbReference>
<dbReference type="CDD" id="cd00325">
    <property type="entry name" value="chitinase_GH19"/>
    <property type="match status" value="2"/>
</dbReference>
<dbReference type="InterPro" id="IPR001002">
    <property type="entry name" value="Chitin-bd_1"/>
</dbReference>
<feature type="compositionally biased region" description="Pro residues" evidence="11">
    <location>
        <begin position="1391"/>
        <end position="1419"/>
    </location>
</feature>
<evidence type="ECO:0000256" key="12">
    <source>
        <dbReference type="SAM" id="Phobius"/>
    </source>
</evidence>